<dbReference type="EMBL" id="JACHXA010000002">
    <property type="protein sequence ID" value="MBB3064650.1"/>
    <property type="molecule type" value="Genomic_DNA"/>
</dbReference>
<dbReference type="CDD" id="cd01948">
    <property type="entry name" value="EAL"/>
    <property type="match status" value="1"/>
</dbReference>
<dbReference type="PROSITE" id="PS50887">
    <property type="entry name" value="GGDEF"/>
    <property type="match status" value="1"/>
</dbReference>
<dbReference type="InterPro" id="IPR029787">
    <property type="entry name" value="Nucleotide_cyclase"/>
</dbReference>
<name>A0A839SSF8_9PROT</name>
<dbReference type="GO" id="GO:0071111">
    <property type="term" value="F:cyclic-guanylate-specific phosphodiesterase activity"/>
    <property type="evidence" value="ECO:0007669"/>
    <property type="project" value="InterPro"/>
</dbReference>
<evidence type="ECO:0000259" key="3">
    <source>
        <dbReference type="PROSITE" id="PS50887"/>
    </source>
</evidence>
<dbReference type="Pfam" id="PF00563">
    <property type="entry name" value="EAL"/>
    <property type="match status" value="1"/>
</dbReference>
<evidence type="ECO:0000313" key="4">
    <source>
        <dbReference type="EMBL" id="MBB3064650.1"/>
    </source>
</evidence>
<evidence type="ECO:0000256" key="1">
    <source>
        <dbReference type="SAM" id="Phobius"/>
    </source>
</evidence>
<dbReference type="PANTHER" id="PTHR33121">
    <property type="entry name" value="CYCLIC DI-GMP PHOSPHODIESTERASE PDEF"/>
    <property type="match status" value="1"/>
</dbReference>
<keyword evidence="1" id="KW-1133">Transmembrane helix</keyword>
<dbReference type="AlphaFoldDB" id="A0A839SSF8"/>
<evidence type="ECO:0000313" key="5">
    <source>
        <dbReference type="Proteomes" id="UP000581135"/>
    </source>
</evidence>
<dbReference type="InterPro" id="IPR035919">
    <property type="entry name" value="EAL_sf"/>
</dbReference>
<gene>
    <name evidence="4" type="ORF">FHR98_000922</name>
</gene>
<keyword evidence="1" id="KW-0472">Membrane</keyword>
<feature type="domain" description="GGDEF" evidence="3">
    <location>
        <begin position="151"/>
        <end position="282"/>
    </location>
</feature>
<dbReference type="InterPro" id="IPR043128">
    <property type="entry name" value="Rev_trsase/Diguanyl_cyclase"/>
</dbReference>
<dbReference type="InterPro" id="IPR001633">
    <property type="entry name" value="EAL_dom"/>
</dbReference>
<dbReference type="Pfam" id="PF00990">
    <property type="entry name" value="GGDEF"/>
    <property type="match status" value="1"/>
</dbReference>
<dbReference type="SUPFAM" id="SSF55073">
    <property type="entry name" value="Nucleotide cyclase"/>
    <property type="match status" value="1"/>
</dbReference>
<feature type="domain" description="EAL" evidence="2">
    <location>
        <begin position="291"/>
        <end position="546"/>
    </location>
</feature>
<dbReference type="SMART" id="SM00267">
    <property type="entry name" value="GGDEF"/>
    <property type="match status" value="1"/>
</dbReference>
<dbReference type="SUPFAM" id="SSF141868">
    <property type="entry name" value="EAL domain-like"/>
    <property type="match status" value="1"/>
</dbReference>
<sequence length="547" mass="60254">MIDLQSGGLPRRALFILIVISLLLLCWWVVFLSGGSALPHVHLVYVPIIISAFVFGPPGGVAAGVAGATLMGPLMPLDVATGQEQSFVNWSLRGVYFTGFGILVGGFRWALNARNEKIVEALNYDSETKLYRTSAFLHNISDCFVNRPENQRDAMIQFAVKNYDELIVAFGLEAYEAAIQSASARLSSAVPEASVLGRSGRDRLNVFLPDCDRSDAMQITAQILEILENSEDATGVALVLSLEAGVAISPDDASESEELLRAAAAAIADGALTSAQVHSFDRRTNDLRKENLELLAELRRALMNEGLAFYAQPKARCRDLSFCGAELLVRWNHPERGFIPPDQFIPLAERSHLRGAITTHALRSAFAYIGSLNIEDQPADSRISVNLSGEDVTDERFPERLSGLFRSNPNFLRRLELEVTETALVRDWAVAVPVLEALREMGITIAIDDFGTGYSSLAYLRDIPADTIKLDRAFIKDVVLSSQNQCIVRHAIDMAKEFGLTSVAEGVEDEATMHWLCDNDCDMFQGYWFARPMPQADMLSWLDTKSS</sequence>
<keyword evidence="5" id="KW-1185">Reference proteome</keyword>
<protein>
    <submittedName>
        <fullName evidence="4">EAL domain-containing protein (Putative c-di-GMP-specific phosphodiesterase class I)/GGDEF domain-containing protein</fullName>
    </submittedName>
</protein>
<dbReference type="RefSeq" id="WP_183415456.1">
    <property type="nucleotide sequence ID" value="NZ_JACHXA010000002.1"/>
</dbReference>
<dbReference type="Gene3D" id="3.30.70.270">
    <property type="match status" value="1"/>
</dbReference>
<dbReference type="PROSITE" id="PS50883">
    <property type="entry name" value="EAL"/>
    <property type="match status" value="1"/>
</dbReference>
<organism evidence="4 5">
    <name type="scientific">Limibacillus halophilus</name>
    <dbReference type="NCBI Taxonomy" id="1579333"/>
    <lineage>
        <taxon>Bacteria</taxon>
        <taxon>Pseudomonadati</taxon>
        <taxon>Pseudomonadota</taxon>
        <taxon>Alphaproteobacteria</taxon>
        <taxon>Rhodospirillales</taxon>
        <taxon>Rhodovibrionaceae</taxon>
        <taxon>Limibacillus</taxon>
    </lineage>
</organism>
<dbReference type="Gene3D" id="3.20.20.450">
    <property type="entry name" value="EAL domain"/>
    <property type="match status" value="1"/>
</dbReference>
<dbReference type="InterPro" id="IPR000160">
    <property type="entry name" value="GGDEF_dom"/>
</dbReference>
<evidence type="ECO:0000259" key="2">
    <source>
        <dbReference type="PROSITE" id="PS50883"/>
    </source>
</evidence>
<feature type="transmembrane region" description="Helical" evidence="1">
    <location>
        <begin position="12"/>
        <end position="31"/>
    </location>
</feature>
<proteinExistence type="predicted"/>
<accession>A0A839SSF8</accession>
<reference evidence="4 5" key="1">
    <citation type="submission" date="2020-08" db="EMBL/GenBank/DDBJ databases">
        <title>Genomic Encyclopedia of Type Strains, Phase III (KMG-III): the genomes of soil and plant-associated and newly described type strains.</title>
        <authorList>
            <person name="Whitman W."/>
        </authorList>
    </citation>
    <scope>NUCLEOTIDE SEQUENCE [LARGE SCALE GENOMIC DNA]</scope>
    <source>
        <strain evidence="4 5">CECT 8803</strain>
    </source>
</reference>
<dbReference type="InterPro" id="IPR050706">
    <property type="entry name" value="Cyclic-di-GMP_PDE-like"/>
</dbReference>
<dbReference type="PANTHER" id="PTHR33121:SF79">
    <property type="entry name" value="CYCLIC DI-GMP PHOSPHODIESTERASE PDED-RELATED"/>
    <property type="match status" value="1"/>
</dbReference>
<feature type="transmembrane region" description="Helical" evidence="1">
    <location>
        <begin position="90"/>
        <end position="111"/>
    </location>
</feature>
<keyword evidence="1" id="KW-0812">Transmembrane</keyword>
<feature type="transmembrane region" description="Helical" evidence="1">
    <location>
        <begin position="43"/>
        <end position="70"/>
    </location>
</feature>
<dbReference type="Proteomes" id="UP000581135">
    <property type="component" value="Unassembled WGS sequence"/>
</dbReference>
<comment type="caution">
    <text evidence="4">The sequence shown here is derived from an EMBL/GenBank/DDBJ whole genome shotgun (WGS) entry which is preliminary data.</text>
</comment>
<dbReference type="SMART" id="SM00052">
    <property type="entry name" value="EAL"/>
    <property type="match status" value="1"/>
</dbReference>